<comment type="PTM">
    <text evidence="5 7">Covalently binds the prosthetic group of malonate decarboxylase.</text>
</comment>
<dbReference type="InterPro" id="IPR023439">
    <property type="entry name" value="Mal_deCO2ase/Cit_lyase_ACP"/>
</dbReference>
<comment type="subcellular location">
    <subcellularLocation>
        <location evidence="1 5">Cytoplasm</location>
    </subcellularLocation>
</comment>
<name>A0A098G0W6_9GAMM</name>
<feature type="domain" description="CoA carboxyltransferase N-terminal" evidence="8">
    <location>
        <begin position="79"/>
        <end position="339"/>
    </location>
</feature>
<dbReference type="GO" id="GO:0005737">
    <property type="term" value="C:cytoplasm"/>
    <property type="evidence" value="ECO:0007669"/>
    <property type="project" value="UniProtKB-SubCell"/>
</dbReference>
<reference evidence="10" key="1">
    <citation type="submission" date="2014-09" db="EMBL/GenBank/DDBJ databases">
        <authorList>
            <person name="Gomez-Valero L."/>
        </authorList>
    </citation>
    <scope>NUCLEOTIDE SEQUENCE [LARGE SCALE GENOMIC DNA]</scope>
    <source>
        <strain evidence="10">ATCC700992</strain>
    </source>
</reference>
<dbReference type="STRING" id="1212491.LFA_0133"/>
<dbReference type="Gene3D" id="3.90.226.10">
    <property type="entry name" value="2-enoyl-CoA Hydratase, Chain A, domain 1"/>
    <property type="match status" value="1"/>
</dbReference>
<evidence type="ECO:0000256" key="2">
    <source>
        <dbReference type="ARBA" id="ARBA00022490"/>
    </source>
</evidence>
<dbReference type="PANTHER" id="PTHR42995">
    <property type="entry name" value="ACETYL-COENZYME A CARBOXYLASE CARBOXYL TRANSFERASE SUBUNIT BETA, CHLOROPLASTIC"/>
    <property type="match status" value="1"/>
</dbReference>
<comment type="function">
    <text evidence="5">Subunit of malonate decarboxylase, it is an acyl carrier protein to which acetyl and malonyl thioester residues are bound via a 2'-(5''-phosphoribosyl)-3'-dephospho-CoA prosthetic group and turn over during the catalytic mechanism.</text>
</comment>
<evidence type="ECO:0000313" key="10">
    <source>
        <dbReference type="Proteomes" id="UP000032430"/>
    </source>
</evidence>
<dbReference type="NCBIfam" id="NF005530">
    <property type="entry name" value="PRK07189.1"/>
    <property type="match status" value="1"/>
</dbReference>
<dbReference type="Pfam" id="PF06857">
    <property type="entry name" value="ACP"/>
    <property type="match status" value="1"/>
</dbReference>
<dbReference type="NCBIfam" id="TIGR03130">
    <property type="entry name" value="malonate_delta"/>
    <property type="match status" value="1"/>
</dbReference>
<dbReference type="SUPFAM" id="SSF52096">
    <property type="entry name" value="ClpP/crotonase"/>
    <property type="match status" value="1"/>
</dbReference>
<evidence type="ECO:0000256" key="4">
    <source>
        <dbReference type="ARBA" id="ARBA00022679"/>
    </source>
</evidence>
<dbReference type="GO" id="GO:0016831">
    <property type="term" value="F:carboxy-lyase activity"/>
    <property type="evidence" value="ECO:0007669"/>
    <property type="project" value="InterPro"/>
</dbReference>
<dbReference type="HOGENOM" id="CLU_058025_0_0_6"/>
<keyword evidence="10" id="KW-1185">Reference proteome</keyword>
<dbReference type="RefSeq" id="WP_045094465.1">
    <property type="nucleotide sequence ID" value="NZ_LN614827.1"/>
</dbReference>
<dbReference type="GO" id="GO:2001295">
    <property type="term" value="P:malonyl-CoA biosynthetic process"/>
    <property type="evidence" value="ECO:0007669"/>
    <property type="project" value="TreeGrafter"/>
</dbReference>
<proteinExistence type="inferred from homology"/>
<evidence type="ECO:0000256" key="6">
    <source>
        <dbReference type="NCBIfam" id="TIGR03130"/>
    </source>
</evidence>
<keyword evidence="4" id="KW-0808">Transferase</keyword>
<evidence type="ECO:0000313" key="9">
    <source>
        <dbReference type="EMBL" id="CEG55614.1"/>
    </source>
</evidence>
<evidence type="ECO:0000256" key="3">
    <source>
        <dbReference type="ARBA" id="ARBA00022553"/>
    </source>
</evidence>
<keyword evidence="2 5" id="KW-0963">Cytoplasm</keyword>
<gene>
    <name evidence="5" type="primary">mdcC</name>
    <name evidence="9" type="ORF">LFA_0133</name>
</gene>
<comment type="similarity">
    <text evidence="5">Belongs to the MdcC family.</text>
</comment>
<organism evidence="9 10">
    <name type="scientific">Legionella fallonii LLAP-10</name>
    <dbReference type="NCBI Taxonomy" id="1212491"/>
    <lineage>
        <taxon>Bacteria</taxon>
        <taxon>Pseudomonadati</taxon>
        <taxon>Pseudomonadota</taxon>
        <taxon>Gammaproteobacteria</taxon>
        <taxon>Legionellales</taxon>
        <taxon>Legionellaceae</taxon>
        <taxon>Legionella</taxon>
    </lineage>
</organism>
<dbReference type="OrthoDB" id="5502755at2"/>
<dbReference type="InterPro" id="IPR034733">
    <property type="entry name" value="AcCoA_carboxyl_beta"/>
</dbReference>
<evidence type="ECO:0000256" key="7">
    <source>
        <dbReference type="PIRSR" id="PIRSR609662-50"/>
    </source>
</evidence>
<feature type="modified residue" description="O-(phosphoribosyl dephospho-coenzyme A)serine" evidence="5 7">
    <location>
        <position position="27"/>
    </location>
</feature>
<dbReference type="AlphaFoldDB" id="A0A098G0W6"/>
<dbReference type="PANTHER" id="PTHR42995:SF1">
    <property type="entry name" value="MALONATE DECARBOXYLASE BETA SUBUNIT"/>
    <property type="match status" value="1"/>
</dbReference>
<evidence type="ECO:0000256" key="5">
    <source>
        <dbReference type="HAMAP-Rule" id="MF_00710"/>
    </source>
</evidence>
<dbReference type="NCBIfam" id="TIGR03133">
    <property type="entry name" value="malonate_beta"/>
    <property type="match status" value="1"/>
</dbReference>
<dbReference type="Proteomes" id="UP000032430">
    <property type="component" value="Chromosome I"/>
</dbReference>
<dbReference type="GO" id="GO:0000036">
    <property type="term" value="F:acyl carrier activity"/>
    <property type="evidence" value="ECO:0007669"/>
    <property type="project" value="UniProtKB-UniRule"/>
</dbReference>
<sequence length="396" mass="42940">MESMAFDFALSGNKFKGQRTVCGVVGSGNLEIIVEENDTTNTRFEIETAIEHYAPIWRIVIENFVAEYQPVGLKFTLNDNGATPPVVALRLRQALEAFNGYQKTASNYLELDARARIDALVDSHSFSEWLADEAHYSPHLAALGLPGEADDGIVIGSASFNNQSILIAAQQKDFMGGAVGEVHGAKLTGLFKAAVKRGVAAVILLIDSGGVRLHEANAGELAISETIRAIFTARSKGVMTIGVICGKNGAFGGMGIISSCLDYLIVNEIGRIGVSGADVIQAVKGVEAFDAQNRSLVWRVYGGKTRYLQQAVQAYVDSSIDTIKEVLKEAINKKKPINSAFLQEQHALLKKRFESAKGYQEEGSYLADKYPQLAPTLFNMDKPSFLQAAQQIDKDE</sequence>
<dbReference type="GO" id="GO:0005975">
    <property type="term" value="P:carbohydrate metabolic process"/>
    <property type="evidence" value="ECO:0007669"/>
    <property type="project" value="InterPro"/>
</dbReference>
<dbReference type="InterPro" id="IPR011762">
    <property type="entry name" value="COA_CT_N"/>
</dbReference>
<dbReference type="GO" id="GO:0016740">
    <property type="term" value="F:transferase activity"/>
    <property type="evidence" value="ECO:0007669"/>
    <property type="project" value="UniProtKB-KW"/>
</dbReference>
<dbReference type="Pfam" id="PF01039">
    <property type="entry name" value="Carboxyl_trans"/>
    <property type="match status" value="1"/>
</dbReference>
<dbReference type="GO" id="GO:0003989">
    <property type="term" value="F:acetyl-CoA carboxylase activity"/>
    <property type="evidence" value="ECO:0007669"/>
    <property type="project" value="TreeGrafter"/>
</dbReference>
<dbReference type="KEGG" id="lfa:LFA_0133"/>
<protein>
    <recommendedName>
        <fullName evidence="5 6">Malonate decarboxylase acyl carrier protein</fullName>
    </recommendedName>
    <alternativeName>
        <fullName evidence="5">Malonate decarboxylase subunit delta</fullName>
    </alternativeName>
</protein>
<dbReference type="PROSITE" id="PS50980">
    <property type="entry name" value="COA_CT_NTER"/>
    <property type="match status" value="1"/>
</dbReference>
<dbReference type="InterPro" id="IPR009662">
    <property type="entry name" value="Malonate_deCO2ase_dsu"/>
</dbReference>
<dbReference type="EMBL" id="LN614827">
    <property type="protein sequence ID" value="CEG55614.1"/>
    <property type="molecule type" value="Genomic_DNA"/>
</dbReference>
<evidence type="ECO:0000256" key="1">
    <source>
        <dbReference type="ARBA" id="ARBA00004496"/>
    </source>
</evidence>
<dbReference type="InterPro" id="IPR029045">
    <property type="entry name" value="ClpP/crotonase-like_dom_sf"/>
</dbReference>
<dbReference type="HAMAP" id="MF_00710">
    <property type="entry name" value="Malonate_deCO2ase_dsu"/>
    <property type="match status" value="1"/>
</dbReference>
<dbReference type="InterPro" id="IPR017556">
    <property type="entry name" value="Malonate_beta"/>
</dbReference>
<evidence type="ECO:0000259" key="8">
    <source>
        <dbReference type="PROSITE" id="PS50980"/>
    </source>
</evidence>
<keyword evidence="3 5" id="KW-0597">Phosphoprotein</keyword>
<accession>A0A098G0W6</accession>